<gene>
    <name evidence="2" type="ORF">OLEA9_A038603</name>
</gene>
<dbReference type="AlphaFoldDB" id="A0A8S0U4P7"/>
<organism evidence="2 3">
    <name type="scientific">Olea europaea subsp. europaea</name>
    <dbReference type="NCBI Taxonomy" id="158383"/>
    <lineage>
        <taxon>Eukaryota</taxon>
        <taxon>Viridiplantae</taxon>
        <taxon>Streptophyta</taxon>
        <taxon>Embryophyta</taxon>
        <taxon>Tracheophyta</taxon>
        <taxon>Spermatophyta</taxon>
        <taxon>Magnoliopsida</taxon>
        <taxon>eudicotyledons</taxon>
        <taxon>Gunneridae</taxon>
        <taxon>Pentapetalae</taxon>
        <taxon>asterids</taxon>
        <taxon>lamiids</taxon>
        <taxon>Lamiales</taxon>
        <taxon>Oleaceae</taxon>
        <taxon>Oleeae</taxon>
        <taxon>Olea</taxon>
    </lineage>
</organism>
<evidence type="ECO:0000313" key="3">
    <source>
        <dbReference type="Proteomes" id="UP000594638"/>
    </source>
</evidence>
<comment type="caution">
    <text evidence="2">The sequence shown here is derived from an EMBL/GenBank/DDBJ whole genome shotgun (WGS) entry which is preliminary data.</text>
</comment>
<dbReference type="Proteomes" id="UP000594638">
    <property type="component" value="Unassembled WGS sequence"/>
</dbReference>
<keyword evidence="3" id="KW-1185">Reference proteome</keyword>
<proteinExistence type="predicted"/>
<sequence length="107" mass="11174">MAPNQNPRFQNTPIVSGSVGDENAGGGGTADGSAHGGDDNAGVETAKATLRVAAMINWNLSLDFLGFEVGSFSSWILLDEALGRVASMIYWNLSLDFLGFEVGSFSS</sequence>
<reference evidence="2 3" key="1">
    <citation type="submission" date="2019-12" db="EMBL/GenBank/DDBJ databases">
        <authorList>
            <person name="Alioto T."/>
            <person name="Alioto T."/>
            <person name="Gomez Garrido J."/>
        </authorList>
    </citation>
    <scope>NUCLEOTIDE SEQUENCE [LARGE SCALE GENOMIC DNA]</scope>
</reference>
<dbReference type="Gramene" id="OE9A038603T1">
    <property type="protein sequence ID" value="OE9A038603C1"/>
    <property type="gene ID" value="OE9A038603"/>
</dbReference>
<protein>
    <submittedName>
        <fullName evidence="2">Uncharacterized protein</fullName>
    </submittedName>
</protein>
<evidence type="ECO:0000256" key="1">
    <source>
        <dbReference type="SAM" id="MobiDB-lite"/>
    </source>
</evidence>
<accession>A0A8S0U4P7</accession>
<dbReference type="EMBL" id="CACTIH010007367">
    <property type="protein sequence ID" value="CAA3011373.1"/>
    <property type="molecule type" value="Genomic_DNA"/>
</dbReference>
<feature type="compositionally biased region" description="Polar residues" evidence="1">
    <location>
        <begin position="1"/>
        <end position="15"/>
    </location>
</feature>
<evidence type="ECO:0000313" key="2">
    <source>
        <dbReference type="EMBL" id="CAA3011373.1"/>
    </source>
</evidence>
<feature type="region of interest" description="Disordered" evidence="1">
    <location>
        <begin position="1"/>
        <end position="40"/>
    </location>
</feature>
<name>A0A8S0U4P7_OLEEU</name>